<dbReference type="AlphaFoldDB" id="A0A853IHH0"/>
<comment type="caution">
    <text evidence="1">The sequence shown here is derived from an EMBL/GenBank/DDBJ whole genome shotgun (WGS) entry which is preliminary data.</text>
</comment>
<organism evidence="1 2">
    <name type="scientific">Spartinivicinus marinus</name>
    <dbReference type="NCBI Taxonomy" id="2994442"/>
    <lineage>
        <taxon>Bacteria</taxon>
        <taxon>Pseudomonadati</taxon>
        <taxon>Pseudomonadota</taxon>
        <taxon>Gammaproteobacteria</taxon>
        <taxon>Oceanospirillales</taxon>
        <taxon>Zooshikellaceae</taxon>
        <taxon>Spartinivicinus</taxon>
    </lineage>
</organism>
<proteinExistence type="predicted"/>
<dbReference type="Pfam" id="PF14427">
    <property type="entry name" value="Pput2613-deam"/>
    <property type="match status" value="1"/>
</dbReference>
<accession>A0A853IHH0</accession>
<gene>
    <name evidence="1" type="ORF">H0A36_28500</name>
</gene>
<dbReference type="EMBL" id="JACCKB010000201">
    <property type="protein sequence ID" value="NYZ69958.1"/>
    <property type="molecule type" value="Genomic_DNA"/>
</dbReference>
<evidence type="ECO:0000313" key="1">
    <source>
        <dbReference type="EMBL" id="NYZ69958.1"/>
    </source>
</evidence>
<evidence type="ECO:0000313" key="2">
    <source>
        <dbReference type="Proteomes" id="UP000569732"/>
    </source>
</evidence>
<sequence length="104" mass="11736">MFVCPENYSQITLPKRNGEKSSHTETKALARVNFKPGDTMVISGQRDPCKPCRGSLNKYAKANPGVKILYKWRENGETWVWEAGRGLIQKGSIKAEPGNKLKWD</sequence>
<dbReference type="Proteomes" id="UP000569732">
    <property type="component" value="Unassembled WGS sequence"/>
</dbReference>
<dbReference type="RefSeq" id="WP_180571914.1">
    <property type="nucleotide sequence ID" value="NZ_JAPJZK010000001.1"/>
</dbReference>
<keyword evidence="2" id="KW-1185">Reference proteome</keyword>
<name>A0A853IHH0_9GAMM</name>
<protein>
    <submittedName>
        <fullName evidence="1">Uncharacterized protein</fullName>
    </submittedName>
</protein>
<reference evidence="1 2" key="1">
    <citation type="submission" date="2020-07" db="EMBL/GenBank/DDBJ databases">
        <title>Endozoicomonas sp. nov., isolated from sediment.</title>
        <authorList>
            <person name="Gu T."/>
        </authorList>
    </citation>
    <scope>NUCLEOTIDE SEQUENCE [LARGE SCALE GENOMIC DNA]</scope>
    <source>
        <strain evidence="1 2">SM1973</strain>
    </source>
</reference>
<dbReference type="InterPro" id="IPR027472">
    <property type="entry name" value="Pput2613-NH3ase"/>
</dbReference>